<evidence type="ECO:0000313" key="2">
    <source>
        <dbReference type="Proteomes" id="UP000596130"/>
    </source>
</evidence>
<reference evidence="1 2" key="1">
    <citation type="submission" date="2020-12" db="EMBL/GenBank/DDBJ databases">
        <title>Identification and biosynthesis of polyene macrolides produced by Streptomyces alfalfae Men-myco-93-63.</title>
        <authorList>
            <person name="Liu D."/>
            <person name="Li Y."/>
            <person name="Liu L."/>
            <person name="Han X."/>
            <person name="Shen F."/>
        </authorList>
    </citation>
    <scope>NUCLEOTIDE SEQUENCE [LARGE SCALE GENOMIC DNA]</scope>
    <source>
        <strain evidence="1 2">Men-myco-93-63</strain>
    </source>
</reference>
<accession>A0A7T4PGI9</accession>
<sequence length="69" mass="7298">MPATIEAPRSAAEAAHLLARDGAHVHLVSEGHSTCIRATCGPQPAPIPAAVREHARLSRIALGFEIRQI</sequence>
<protein>
    <submittedName>
        <fullName evidence="1">Uncharacterized protein</fullName>
    </submittedName>
</protein>
<dbReference type="RefSeq" id="WP_198502907.1">
    <property type="nucleotide sequence ID" value="NZ_CP065959.1"/>
</dbReference>
<gene>
    <name evidence="1" type="ORF">I8755_16545</name>
</gene>
<name>A0A7T4PGI9_9ACTN</name>
<proteinExistence type="predicted"/>
<dbReference type="Proteomes" id="UP000596130">
    <property type="component" value="Chromosome"/>
</dbReference>
<dbReference type="AlphaFoldDB" id="A0A7T4PGI9"/>
<dbReference type="EMBL" id="CP065959">
    <property type="protein sequence ID" value="QQC89842.1"/>
    <property type="molecule type" value="Genomic_DNA"/>
</dbReference>
<evidence type="ECO:0000313" key="1">
    <source>
        <dbReference type="EMBL" id="QQC89842.1"/>
    </source>
</evidence>
<organism evidence="1 2">
    <name type="scientific">Streptomyces alfalfae</name>
    <dbReference type="NCBI Taxonomy" id="1642299"/>
    <lineage>
        <taxon>Bacteria</taxon>
        <taxon>Bacillati</taxon>
        <taxon>Actinomycetota</taxon>
        <taxon>Actinomycetes</taxon>
        <taxon>Kitasatosporales</taxon>
        <taxon>Streptomycetaceae</taxon>
        <taxon>Streptomyces</taxon>
    </lineage>
</organism>